<keyword evidence="2" id="KW-1185">Reference proteome</keyword>
<evidence type="ECO:0000313" key="2">
    <source>
        <dbReference type="Proteomes" id="UP000505325"/>
    </source>
</evidence>
<protein>
    <submittedName>
        <fullName evidence="1">Uncharacterized protein</fullName>
    </submittedName>
</protein>
<name>A0A6M8UC87_9GAMM</name>
<dbReference type="KEGG" id="pmak:PMPD1_0289"/>
<gene>
    <name evidence="1" type="ORF">PMPD1_0289</name>
</gene>
<accession>A0A6M8UC87</accession>
<dbReference type="AlphaFoldDB" id="A0A6M8UC87"/>
<dbReference type="EMBL" id="CP054212">
    <property type="protein sequence ID" value="QKJ85270.1"/>
    <property type="molecule type" value="Genomic_DNA"/>
</dbReference>
<proteinExistence type="predicted"/>
<sequence>MKSISKCILIVMCLFIAFILVTCNMVSTVEKASGYTESDRLTYSFYTDEEIKNTPRISNNYYFTWQHQDGGKPEISSIVFSNTDNEVALKEYLVTLGYHHVESSQFGERWESERGPNPAFYLWKKSQLNQVGLSKTRQ</sequence>
<reference evidence="1 2" key="1">
    <citation type="submission" date="2020-06" db="EMBL/GenBank/DDBJ databases">
        <title>Genome sequence of Paramixta manurensis strain PD-1.</title>
        <authorList>
            <person name="Lee C.W."/>
            <person name="Kim J."/>
        </authorList>
    </citation>
    <scope>NUCLEOTIDE SEQUENCE [LARGE SCALE GENOMIC DNA]</scope>
    <source>
        <strain evidence="1 2">PD-1</strain>
    </source>
</reference>
<dbReference type="Proteomes" id="UP000505325">
    <property type="component" value="Chromosome"/>
</dbReference>
<organism evidence="1 2">
    <name type="scientific">Paramixta manurensis</name>
    <dbReference type="NCBI Taxonomy" id="2740817"/>
    <lineage>
        <taxon>Bacteria</taxon>
        <taxon>Pseudomonadati</taxon>
        <taxon>Pseudomonadota</taxon>
        <taxon>Gammaproteobacteria</taxon>
        <taxon>Enterobacterales</taxon>
        <taxon>Erwiniaceae</taxon>
        <taxon>Paramixta</taxon>
    </lineage>
</organism>
<evidence type="ECO:0000313" key="1">
    <source>
        <dbReference type="EMBL" id="QKJ85270.1"/>
    </source>
</evidence>